<accession>A0A829HBT9</accession>
<protein>
    <submittedName>
        <fullName evidence="1">Uncharacterized protein</fullName>
    </submittedName>
</protein>
<dbReference type="Proteomes" id="UP000014523">
    <property type="component" value="Unassembled WGS sequence"/>
</dbReference>
<name>A0A829HBT9_9GAMM</name>
<dbReference type="AlphaFoldDB" id="A0A829HBT9"/>
<reference evidence="1 2" key="1">
    <citation type="submission" date="2013-06" db="EMBL/GenBank/DDBJ databases">
        <title>The Genome Sequence of Acinetobacter gyllenbergii CIP 110306.</title>
        <authorList>
            <consortium name="The Broad Institute Genome Sequencing Platform"/>
            <consortium name="The Broad Institute Genome Sequencing Center for Infectious Disease"/>
            <person name="Cerqueira G."/>
            <person name="Feldgarden M."/>
            <person name="Courvalin P."/>
            <person name="Perichon B."/>
            <person name="Grillot-Courvalin C."/>
            <person name="Clermont D."/>
            <person name="Rocha E."/>
            <person name="Yoon E.-J."/>
            <person name="Nemec A."/>
            <person name="Young S.K."/>
            <person name="Zeng Q."/>
            <person name="Gargeya S."/>
            <person name="Fitzgerald M."/>
            <person name="Abouelleil A."/>
            <person name="Alvarado L."/>
            <person name="Berlin A.M."/>
            <person name="Chapman S.B."/>
            <person name="Dewar J."/>
            <person name="Goldberg J."/>
            <person name="Griggs A."/>
            <person name="Gujja S."/>
            <person name="Hansen M."/>
            <person name="Howarth C."/>
            <person name="Imamovic A."/>
            <person name="Larimer J."/>
            <person name="McCowan C."/>
            <person name="Murphy C."/>
            <person name="Pearson M."/>
            <person name="Priest M."/>
            <person name="Roberts A."/>
            <person name="Saif S."/>
            <person name="Shea T."/>
            <person name="Sykes S."/>
            <person name="Wortman J."/>
            <person name="Nusbaum C."/>
            <person name="Birren B."/>
        </authorList>
    </citation>
    <scope>NUCLEOTIDE SEQUENCE [LARGE SCALE GENOMIC DNA]</scope>
    <source>
        <strain evidence="1 2">CIP 110306</strain>
    </source>
</reference>
<proteinExistence type="predicted"/>
<evidence type="ECO:0000313" key="2">
    <source>
        <dbReference type="Proteomes" id="UP000014523"/>
    </source>
</evidence>
<organism evidence="1 2">
    <name type="scientific">Acinetobacter gyllenbergii CIP 110306 = MTCC 11365</name>
    <dbReference type="NCBI Taxonomy" id="1217657"/>
    <lineage>
        <taxon>Bacteria</taxon>
        <taxon>Pseudomonadati</taxon>
        <taxon>Pseudomonadota</taxon>
        <taxon>Gammaproteobacteria</taxon>
        <taxon>Moraxellales</taxon>
        <taxon>Moraxellaceae</taxon>
        <taxon>Acinetobacter</taxon>
    </lineage>
</organism>
<dbReference type="EMBL" id="ATGG01000049">
    <property type="protein sequence ID" value="EPF72603.1"/>
    <property type="molecule type" value="Genomic_DNA"/>
</dbReference>
<keyword evidence="2" id="KW-1185">Reference proteome</keyword>
<gene>
    <name evidence="1" type="ORF">F957_03740</name>
</gene>
<evidence type="ECO:0000313" key="1">
    <source>
        <dbReference type="EMBL" id="EPF72603.1"/>
    </source>
</evidence>
<comment type="caution">
    <text evidence="1">The sequence shown here is derived from an EMBL/GenBank/DDBJ whole genome shotgun (WGS) entry which is preliminary data.</text>
</comment>
<sequence length="80" mass="9349">MEKLPLIITLHTSYYCCTPQVEGNSYEVNLYQIDKNMKLTELTSLLGDDSEGFEGQVEGRVYYKFKDIASIKKWLDKNYK</sequence>